<feature type="region of interest" description="Disordered" evidence="3">
    <location>
        <begin position="234"/>
        <end position="270"/>
    </location>
</feature>
<dbReference type="InterPro" id="IPR029047">
    <property type="entry name" value="HSP70_peptide-bd_sf"/>
</dbReference>
<feature type="compositionally biased region" description="Basic residues" evidence="3">
    <location>
        <begin position="192"/>
        <end position="204"/>
    </location>
</feature>
<organism evidence="4 5">
    <name type="scientific">Riccia fluitans</name>
    <dbReference type="NCBI Taxonomy" id="41844"/>
    <lineage>
        <taxon>Eukaryota</taxon>
        <taxon>Viridiplantae</taxon>
        <taxon>Streptophyta</taxon>
        <taxon>Embryophyta</taxon>
        <taxon>Marchantiophyta</taxon>
        <taxon>Marchantiopsida</taxon>
        <taxon>Marchantiidae</taxon>
        <taxon>Marchantiales</taxon>
        <taxon>Ricciaceae</taxon>
        <taxon>Riccia</taxon>
    </lineage>
</organism>
<feature type="compositionally biased region" description="Basic and acidic residues" evidence="3">
    <location>
        <begin position="769"/>
        <end position="778"/>
    </location>
</feature>
<dbReference type="InterPro" id="IPR029048">
    <property type="entry name" value="HSP70_C_sf"/>
</dbReference>
<feature type="compositionally biased region" description="Polar residues" evidence="3">
    <location>
        <begin position="753"/>
        <end position="768"/>
    </location>
</feature>
<evidence type="ECO:0000313" key="4">
    <source>
        <dbReference type="EMBL" id="KAL2651186.1"/>
    </source>
</evidence>
<keyword evidence="2" id="KW-0067">ATP-binding</keyword>
<feature type="compositionally biased region" description="Basic and acidic residues" evidence="3">
    <location>
        <begin position="152"/>
        <end position="163"/>
    </location>
</feature>
<dbReference type="SUPFAM" id="SSF100934">
    <property type="entry name" value="Heat shock protein 70kD (HSP70), C-terminal subdomain"/>
    <property type="match status" value="1"/>
</dbReference>
<feature type="compositionally biased region" description="Basic and acidic residues" evidence="3">
    <location>
        <begin position="27"/>
        <end position="36"/>
    </location>
</feature>
<keyword evidence="5" id="KW-1185">Reference proteome</keyword>
<feature type="compositionally biased region" description="Polar residues" evidence="3">
    <location>
        <begin position="792"/>
        <end position="822"/>
    </location>
</feature>
<feature type="compositionally biased region" description="Polar residues" evidence="3">
    <location>
        <begin position="180"/>
        <end position="191"/>
    </location>
</feature>
<feature type="compositionally biased region" description="Low complexity" evidence="3">
    <location>
        <begin position="742"/>
        <end position="752"/>
    </location>
</feature>
<feature type="compositionally biased region" description="Basic and acidic residues" evidence="3">
    <location>
        <begin position="70"/>
        <end position="85"/>
    </location>
</feature>
<feature type="region of interest" description="Disordered" evidence="3">
    <location>
        <begin position="130"/>
        <end position="164"/>
    </location>
</feature>
<feature type="region of interest" description="Disordered" evidence="3">
    <location>
        <begin position="499"/>
        <end position="521"/>
    </location>
</feature>
<feature type="region of interest" description="Disordered" evidence="3">
    <location>
        <begin position="725"/>
        <end position="822"/>
    </location>
</feature>
<dbReference type="GO" id="GO:0005524">
    <property type="term" value="F:ATP binding"/>
    <property type="evidence" value="ECO:0007669"/>
    <property type="project" value="UniProtKB-KW"/>
</dbReference>
<dbReference type="AlphaFoldDB" id="A0ABD1ZKI2"/>
<dbReference type="PRINTS" id="PR00301">
    <property type="entry name" value="HEATSHOCK70"/>
</dbReference>
<dbReference type="Pfam" id="PF00012">
    <property type="entry name" value="HSP70"/>
    <property type="match status" value="1"/>
</dbReference>
<dbReference type="PANTHER" id="PTHR19375">
    <property type="entry name" value="HEAT SHOCK PROTEIN 70KDA"/>
    <property type="match status" value="1"/>
</dbReference>
<keyword evidence="1" id="KW-0547">Nucleotide-binding</keyword>
<dbReference type="Gene3D" id="1.20.1270.10">
    <property type="match status" value="1"/>
</dbReference>
<feature type="region of interest" description="Disordered" evidence="3">
    <location>
        <begin position="355"/>
        <end position="390"/>
    </location>
</feature>
<accession>A0ABD1ZKI2</accession>
<feature type="region of interest" description="Disordered" evidence="3">
    <location>
        <begin position="178"/>
        <end position="211"/>
    </location>
</feature>
<evidence type="ECO:0000256" key="1">
    <source>
        <dbReference type="ARBA" id="ARBA00022741"/>
    </source>
</evidence>
<feature type="compositionally biased region" description="Polar residues" evidence="3">
    <location>
        <begin position="248"/>
        <end position="257"/>
    </location>
</feature>
<dbReference type="Gene3D" id="2.60.34.10">
    <property type="entry name" value="Substrate Binding Domain Of DNAk, Chain A, domain 1"/>
    <property type="match status" value="1"/>
</dbReference>
<protein>
    <submittedName>
        <fullName evidence="4">Uncharacterized protein</fullName>
    </submittedName>
</protein>
<feature type="region of interest" description="Disordered" evidence="3">
    <location>
        <begin position="303"/>
        <end position="331"/>
    </location>
</feature>
<feature type="compositionally biased region" description="Polar residues" evidence="3">
    <location>
        <begin position="580"/>
        <end position="600"/>
    </location>
</feature>
<dbReference type="InterPro" id="IPR013126">
    <property type="entry name" value="Hsp_70_fam"/>
</dbReference>
<reference evidence="4 5" key="1">
    <citation type="submission" date="2024-09" db="EMBL/GenBank/DDBJ databases">
        <title>Chromosome-scale assembly of Riccia fluitans.</title>
        <authorList>
            <person name="Paukszto L."/>
            <person name="Sawicki J."/>
            <person name="Karawczyk K."/>
            <person name="Piernik-Szablinska J."/>
            <person name="Szczecinska M."/>
            <person name="Mazdziarz M."/>
        </authorList>
    </citation>
    <scope>NUCLEOTIDE SEQUENCE [LARGE SCALE GENOMIC DNA]</scope>
    <source>
        <strain evidence="4">Rf_01</strain>
        <tissue evidence="4">Aerial parts of the thallus</tissue>
    </source>
</reference>
<dbReference type="SUPFAM" id="SSF100920">
    <property type="entry name" value="Heat shock protein 70kD (HSP70), peptide-binding domain"/>
    <property type="match status" value="1"/>
</dbReference>
<evidence type="ECO:0000313" key="5">
    <source>
        <dbReference type="Proteomes" id="UP001605036"/>
    </source>
</evidence>
<dbReference type="EMBL" id="JBHFFA010000001">
    <property type="protein sequence ID" value="KAL2651186.1"/>
    <property type="molecule type" value="Genomic_DNA"/>
</dbReference>
<feature type="region of interest" description="Disordered" evidence="3">
    <location>
        <begin position="1"/>
        <end position="112"/>
    </location>
</feature>
<sequence length="1253" mass="139780">MRSLNEERASMTGDNSKTKEVSSSSKFDLKESKAREQTPVPEGIKKSTASKIKRFQANTPFLEQKAVRTKGRDLKLKGERFKSSESVKQVKSRKGKQNVGSTLDASKTEMDTDKITENASDIEFFTHFEIGESSSQRESVPSMKIYGENDSDMEKAEKQDENQSKYITIDAELEVDKNSRLQTNLQKLSNGSRRKYDKKTKKKERKPDENFKETFKEETEFFKKDLISNEKTETVATVKSRAGKTKASAISQGTTSDQDSHAIYHGTTVEGKKDRNSFRILNEDTSEEFEKIPKEINAKRNSLNVISSDQVEDQDSRQHSLRTIQDPGTRKEADVEINQDKTHFKIENELESLPRDCQITSPSDILDSSKEGVASIASDSPRSGSHEGTSTLSGVIIIPITQGISRLEYSDIQSDDQKSVYSTPPNLEMEGMTCLTPGIDIKGVKPITDEIPSTTSSCIKEEVDPILEFDNLKNLTNESGESLASNQNSKASEEIAFKSPNENAPEEQQVVKPNSLTTNSSPTSVFRLVYDSRDMTGPLIDTLNHISDPSDNVDGTSVVSNVTLSLEDLSAECNKTLTSEMASNDQQVSVKPEDTSSSTAEVEGIHSMKTLEPTSSYSDNKFDDPQHSSTDSTSRSWGNFPTENLVPTNLEGGTEELRKAVKSPSVIQIDSSTSKEDDDEGQVENLRKDGKEELVEKLKLEITSSISDTVSTPLTGKYTDEVQVQQSSRLCLPENTMKDSESSSMSKISSGSENFPTEESVPTSINTGSDEKETEKTGLENMVVTFEELGTKSKTSIPQNAKNQDAVGSNSDESSISLNIPPNEKSTTLIVRVEPEESPELKFPGTFEAMVRGTTDLEPNEQQISRSNTGTEDHERLKVKVEIEKAFLSTKYTSEKDGEIFIYPAADVIHVASTSTSYSKDAIPTIAAPQSHDESQASEVNKENTPEILVKFFSSDSSMNDETVGLQHKTFEHGVPLSSSELETKFFSPSYSNDKPKDVAPGQTSSHDFNSLRRLTPLSLGLETVGGVMTPVIPRNTALPVHRKQLISTHTDNQTEVLVHIFEGERLWVRENKMLGSFEIKGIARAPRGEPLIPIHFEIAANGILNVLLEREEKVGEQTVTRLSLAISNVRVRPDRQKISEMIEDEEKHRIEDYENRKIIQLKDSFEHYVYWMRNIIVDKRIAKLVDPKEKEEMVAAVQSALNWLKLSNWFLYNRRQVPEFQEIHSQRRNLQGICDPIIRRVSKRNNSTHVGG</sequence>
<feature type="compositionally biased region" description="Polar residues" evidence="3">
    <location>
        <begin position="627"/>
        <end position="647"/>
    </location>
</feature>
<feature type="region of interest" description="Disordered" evidence="3">
    <location>
        <begin position="580"/>
        <end position="689"/>
    </location>
</feature>
<evidence type="ECO:0000256" key="2">
    <source>
        <dbReference type="ARBA" id="ARBA00022840"/>
    </source>
</evidence>
<feature type="compositionally biased region" description="Polar residues" evidence="3">
    <location>
        <begin position="377"/>
        <end position="390"/>
    </location>
</feature>
<gene>
    <name evidence="4" type="ORF">R1flu_019314</name>
</gene>
<name>A0ABD1ZKI2_9MARC</name>
<dbReference type="Proteomes" id="UP001605036">
    <property type="component" value="Unassembled WGS sequence"/>
</dbReference>
<comment type="caution">
    <text evidence="4">The sequence shown here is derived from an EMBL/GenBank/DDBJ whole genome shotgun (WGS) entry which is preliminary data.</text>
</comment>
<proteinExistence type="predicted"/>
<evidence type="ECO:0000256" key="3">
    <source>
        <dbReference type="SAM" id="MobiDB-lite"/>
    </source>
</evidence>